<feature type="compositionally biased region" description="Basic and acidic residues" evidence="1">
    <location>
        <begin position="176"/>
        <end position="188"/>
    </location>
</feature>
<feature type="non-terminal residue" evidence="2">
    <location>
        <position position="1"/>
    </location>
</feature>
<proteinExistence type="predicted"/>
<dbReference type="AlphaFoldDB" id="A0A147BI65"/>
<organism evidence="2">
    <name type="scientific">Ixodes ricinus</name>
    <name type="common">Common tick</name>
    <name type="synonym">Acarus ricinus</name>
    <dbReference type="NCBI Taxonomy" id="34613"/>
    <lineage>
        <taxon>Eukaryota</taxon>
        <taxon>Metazoa</taxon>
        <taxon>Ecdysozoa</taxon>
        <taxon>Arthropoda</taxon>
        <taxon>Chelicerata</taxon>
        <taxon>Arachnida</taxon>
        <taxon>Acari</taxon>
        <taxon>Parasitiformes</taxon>
        <taxon>Ixodida</taxon>
        <taxon>Ixodoidea</taxon>
        <taxon>Ixodidae</taxon>
        <taxon>Ixodinae</taxon>
        <taxon>Ixodes</taxon>
    </lineage>
</organism>
<dbReference type="InterPro" id="IPR038269">
    <property type="entry name" value="SCAN_sf"/>
</dbReference>
<accession>A0A147BI65</accession>
<evidence type="ECO:0000313" key="2">
    <source>
        <dbReference type="EMBL" id="JAR90477.1"/>
    </source>
</evidence>
<reference evidence="2" key="1">
    <citation type="journal article" date="2018" name="PLoS Negl. Trop. Dis.">
        <title>Sialome diversity of ticks revealed by RNAseq of single tick salivary glands.</title>
        <authorList>
            <person name="Perner J."/>
            <person name="Kropackova S."/>
            <person name="Kopacek P."/>
            <person name="Ribeiro J.M."/>
        </authorList>
    </citation>
    <scope>NUCLEOTIDE SEQUENCE</scope>
    <source>
        <strain evidence="2">Siblings of single egg batch collected in Ceske Budejovice</strain>
        <tissue evidence="2">Salivary glands</tissue>
    </source>
</reference>
<name>A0A147BI65_IXORI</name>
<sequence>GVRRYAKELRTVLAPMPEADTLVPAWFKGAETMLVSCEVPQDLHGAILLPSLNEKASAVVAHRAEGRVLPYKELRDVILGELRMTLDEYKWRFHVARKQEEESWAQFSTDLTIMFGYYMESRKVETQDDLRQLIISDRLKHVMPDDARAYVLQNKSKKWLRPKEVAELAEKFEESTHGRNWKSEKTAERPQVNMRGGPAEVGCDQRRVGEPRPPGCFSCGSRAGLRNIGTLG</sequence>
<dbReference type="Gene3D" id="1.10.4020.10">
    <property type="entry name" value="DNA breaking-rejoining enzymes"/>
    <property type="match status" value="1"/>
</dbReference>
<protein>
    <submittedName>
        <fullName evidence="2">Putative tick transposon</fullName>
    </submittedName>
</protein>
<dbReference type="PANTHER" id="PTHR46888:SF1">
    <property type="entry name" value="RIBONUCLEASE H"/>
    <property type="match status" value="1"/>
</dbReference>
<evidence type="ECO:0000256" key="1">
    <source>
        <dbReference type="SAM" id="MobiDB-lite"/>
    </source>
</evidence>
<dbReference type="PANTHER" id="PTHR46888">
    <property type="entry name" value="ZINC KNUCKLE DOMAINCONTAINING PROTEIN-RELATED"/>
    <property type="match status" value="1"/>
</dbReference>
<dbReference type="SUPFAM" id="SSF47353">
    <property type="entry name" value="Retrovirus capsid dimerization domain-like"/>
    <property type="match status" value="1"/>
</dbReference>
<dbReference type="EMBL" id="GEGO01004927">
    <property type="protein sequence ID" value="JAR90477.1"/>
    <property type="molecule type" value="Transcribed_RNA"/>
</dbReference>
<feature type="region of interest" description="Disordered" evidence="1">
    <location>
        <begin position="176"/>
        <end position="206"/>
    </location>
</feature>